<dbReference type="InterPro" id="IPR001638">
    <property type="entry name" value="Solute-binding_3/MltF_N"/>
</dbReference>
<keyword evidence="3" id="KW-0813">Transport</keyword>
<dbReference type="SMART" id="SM00062">
    <property type="entry name" value="PBPb"/>
    <property type="match status" value="1"/>
</dbReference>
<keyword evidence="5" id="KW-0574">Periplasm</keyword>
<sequence>MKLAQFVAVAVAGVMSVSVQAKEWKTIRFGVASAYAPFEYLAPNGKVQGFDIDLGNALCAQLKAKCVWVENDFDGMIPALTARKFDAINSAMNITAKRKEKVSFTEPLYQVPIMLVAKAGSGLLPTAAALKGKSIGTQQGTTQEAYANKHLAPAGVRVVSYQTQELVYADMVSGRLDGTLLDGPVASESFLKRPQGKGFAFAGGPLRDVEVLGVGSGIAVRKEDNELREALNSAFKALKANGTFDRLVKKYFEMDIAAN</sequence>
<name>A0ABT5I3F2_VOGIN</name>
<dbReference type="RefSeq" id="WP_272802938.1">
    <property type="nucleotide sequence ID" value="NZ_JAQQKY010000004.1"/>
</dbReference>
<dbReference type="CDD" id="cd13703">
    <property type="entry name" value="PBP2_HisJ_LAO"/>
    <property type="match status" value="1"/>
</dbReference>
<dbReference type="NCBIfam" id="TIGR01096">
    <property type="entry name" value="3A0103s03R"/>
    <property type="match status" value="1"/>
</dbReference>
<comment type="caution">
    <text evidence="8">The sequence shown here is derived from an EMBL/GenBank/DDBJ whole genome shotgun (WGS) entry which is preliminary data.</text>
</comment>
<evidence type="ECO:0000256" key="4">
    <source>
        <dbReference type="ARBA" id="ARBA00022729"/>
    </source>
</evidence>
<dbReference type="Pfam" id="PF00497">
    <property type="entry name" value="SBP_bac_3"/>
    <property type="match status" value="1"/>
</dbReference>
<gene>
    <name evidence="8" type="ORF">PQU93_07915</name>
</gene>
<keyword evidence="9" id="KW-1185">Reference proteome</keyword>
<dbReference type="Proteomes" id="UP001221566">
    <property type="component" value="Unassembled WGS sequence"/>
</dbReference>
<evidence type="ECO:0000313" key="9">
    <source>
        <dbReference type="Proteomes" id="UP001221566"/>
    </source>
</evidence>
<dbReference type="PANTHER" id="PTHR35936">
    <property type="entry name" value="MEMBRANE-BOUND LYTIC MUREIN TRANSGLYCOSYLASE F"/>
    <property type="match status" value="1"/>
</dbReference>
<evidence type="ECO:0000313" key="8">
    <source>
        <dbReference type="EMBL" id="MDC7690708.1"/>
    </source>
</evidence>
<reference evidence="8 9" key="1">
    <citation type="submission" date="2023-01" db="EMBL/GenBank/DDBJ databases">
        <title>Novel species of the genus Vogesella isolated from rivers.</title>
        <authorList>
            <person name="Lu H."/>
        </authorList>
    </citation>
    <scope>NUCLEOTIDE SEQUENCE [LARGE SCALE GENOMIC DNA]</scope>
    <source>
        <strain evidence="8 9">SH7W</strain>
    </source>
</reference>
<keyword evidence="4" id="KW-0732">Signal</keyword>
<evidence type="ECO:0000256" key="3">
    <source>
        <dbReference type="ARBA" id="ARBA00022448"/>
    </source>
</evidence>
<feature type="domain" description="Solute-binding protein family 3/N-terminal" evidence="7">
    <location>
        <begin position="26"/>
        <end position="255"/>
    </location>
</feature>
<protein>
    <submittedName>
        <fullName evidence="8">ABC transporter substrate-binding protein</fullName>
    </submittedName>
</protein>
<proteinExistence type="inferred from homology"/>
<evidence type="ECO:0000259" key="7">
    <source>
        <dbReference type="SMART" id="SM00062"/>
    </source>
</evidence>
<comment type="similarity">
    <text evidence="2 6">Belongs to the bacterial solute-binding protein 3 family.</text>
</comment>
<accession>A0ABT5I3F2</accession>
<dbReference type="InterPro" id="IPR005768">
    <property type="entry name" value="Lys_Arg_Orn-bd"/>
</dbReference>
<comment type="subcellular location">
    <subcellularLocation>
        <location evidence="1">Periplasm</location>
    </subcellularLocation>
</comment>
<organism evidence="8 9">
    <name type="scientific">Vogesella indigofera</name>
    <name type="common">Pseudomonas indigofera</name>
    <dbReference type="NCBI Taxonomy" id="45465"/>
    <lineage>
        <taxon>Bacteria</taxon>
        <taxon>Pseudomonadati</taxon>
        <taxon>Pseudomonadota</taxon>
        <taxon>Betaproteobacteria</taxon>
        <taxon>Neisseriales</taxon>
        <taxon>Chromobacteriaceae</taxon>
        <taxon>Vogesella</taxon>
    </lineage>
</organism>
<dbReference type="EMBL" id="JAQQKY010000004">
    <property type="protein sequence ID" value="MDC7690708.1"/>
    <property type="molecule type" value="Genomic_DNA"/>
</dbReference>
<evidence type="ECO:0000256" key="6">
    <source>
        <dbReference type="RuleBase" id="RU003744"/>
    </source>
</evidence>
<dbReference type="SUPFAM" id="SSF53850">
    <property type="entry name" value="Periplasmic binding protein-like II"/>
    <property type="match status" value="1"/>
</dbReference>
<dbReference type="PROSITE" id="PS01039">
    <property type="entry name" value="SBP_BACTERIAL_3"/>
    <property type="match status" value="1"/>
</dbReference>
<dbReference type="Gene3D" id="3.40.190.10">
    <property type="entry name" value="Periplasmic binding protein-like II"/>
    <property type="match status" value="2"/>
</dbReference>
<evidence type="ECO:0000256" key="2">
    <source>
        <dbReference type="ARBA" id="ARBA00010333"/>
    </source>
</evidence>
<dbReference type="InterPro" id="IPR018313">
    <property type="entry name" value="SBP_3_CS"/>
</dbReference>
<dbReference type="PANTHER" id="PTHR35936:SF13">
    <property type="entry name" value="HISTIDINE-BINDING PERIPLASMIC PROTEIN"/>
    <property type="match status" value="1"/>
</dbReference>
<evidence type="ECO:0000256" key="1">
    <source>
        <dbReference type="ARBA" id="ARBA00004418"/>
    </source>
</evidence>
<evidence type="ECO:0000256" key="5">
    <source>
        <dbReference type="ARBA" id="ARBA00022764"/>
    </source>
</evidence>